<dbReference type="Pfam" id="PF00005">
    <property type="entry name" value="ABC_tran"/>
    <property type="match status" value="1"/>
</dbReference>
<dbReference type="Proteomes" id="UP001403385">
    <property type="component" value="Unassembled WGS sequence"/>
</dbReference>
<keyword evidence="1" id="KW-0547">Nucleotide-binding</keyword>
<sequence length="213" mass="23774">MLQIKGLSAAYSEQKAIHFPDWKVAKGEHCLILGSSGCGKTTLLHIIGGLLQPKAGEVLLDNTSLYQLKAHQRDLYRGQNIGLIFQKPHLIDSLTVKENLYTAQYFAGLPQDEKRIQEVLHELNLGDKLNARTFELSQGEAQRASIARALLNRPKVILADEPTASLDDDNCHAVVQLLQREARLYQAALIIATHDQRIKEVIPEVLQLDKQLA</sequence>
<evidence type="ECO:0000313" key="4">
    <source>
        <dbReference type="EMBL" id="MEN7547725.1"/>
    </source>
</evidence>
<accession>A0AAW9S5M1</accession>
<dbReference type="Gene3D" id="3.40.50.300">
    <property type="entry name" value="P-loop containing nucleotide triphosphate hydrolases"/>
    <property type="match status" value="1"/>
</dbReference>
<keyword evidence="5" id="KW-1185">Reference proteome</keyword>
<dbReference type="RefSeq" id="WP_346820510.1">
    <property type="nucleotide sequence ID" value="NZ_JBDKWZ010000003.1"/>
</dbReference>
<dbReference type="PANTHER" id="PTHR24220:SF659">
    <property type="entry name" value="TRANSPORTER, PUTATIVE-RELATED"/>
    <property type="match status" value="1"/>
</dbReference>
<dbReference type="InterPro" id="IPR003439">
    <property type="entry name" value="ABC_transporter-like_ATP-bd"/>
</dbReference>
<dbReference type="EMBL" id="JBDKWZ010000003">
    <property type="protein sequence ID" value="MEN7547725.1"/>
    <property type="molecule type" value="Genomic_DNA"/>
</dbReference>
<dbReference type="InterPro" id="IPR003593">
    <property type="entry name" value="AAA+_ATPase"/>
</dbReference>
<dbReference type="GO" id="GO:0005524">
    <property type="term" value="F:ATP binding"/>
    <property type="evidence" value="ECO:0007669"/>
    <property type="project" value="UniProtKB-KW"/>
</dbReference>
<dbReference type="PROSITE" id="PS00211">
    <property type="entry name" value="ABC_TRANSPORTER_1"/>
    <property type="match status" value="1"/>
</dbReference>
<reference evidence="4 5" key="1">
    <citation type="submission" date="2024-04" db="EMBL/GenBank/DDBJ databases">
        <title>Novel genus in family Flammeovirgaceae.</title>
        <authorList>
            <person name="Nguyen T.H."/>
            <person name="Vuong T.Q."/>
            <person name="Le H."/>
            <person name="Kim S.-G."/>
        </authorList>
    </citation>
    <scope>NUCLEOTIDE SEQUENCE [LARGE SCALE GENOMIC DNA]</scope>
    <source>
        <strain evidence="4 5">JCM 23209</strain>
    </source>
</reference>
<dbReference type="InterPro" id="IPR015854">
    <property type="entry name" value="ABC_transpr_LolD-like"/>
</dbReference>
<dbReference type="AlphaFoldDB" id="A0AAW9S5M1"/>
<dbReference type="GO" id="GO:0022857">
    <property type="term" value="F:transmembrane transporter activity"/>
    <property type="evidence" value="ECO:0007669"/>
    <property type="project" value="TreeGrafter"/>
</dbReference>
<dbReference type="InterPro" id="IPR027417">
    <property type="entry name" value="P-loop_NTPase"/>
</dbReference>
<dbReference type="PANTHER" id="PTHR24220">
    <property type="entry name" value="IMPORT ATP-BINDING PROTEIN"/>
    <property type="match status" value="1"/>
</dbReference>
<dbReference type="InterPro" id="IPR017871">
    <property type="entry name" value="ABC_transporter-like_CS"/>
</dbReference>
<evidence type="ECO:0000313" key="5">
    <source>
        <dbReference type="Proteomes" id="UP001403385"/>
    </source>
</evidence>
<evidence type="ECO:0000256" key="1">
    <source>
        <dbReference type="ARBA" id="ARBA00022741"/>
    </source>
</evidence>
<gene>
    <name evidence="4" type="ORF">AAG747_07390</name>
</gene>
<dbReference type="GO" id="GO:0005886">
    <property type="term" value="C:plasma membrane"/>
    <property type="evidence" value="ECO:0007669"/>
    <property type="project" value="TreeGrafter"/>
</dbReference>
<organism evidence="4 5">
    <name type="scientific">Rapidithrix thailandica</name>
    <dbReference type="NCBI Taxonomy" id="413964"/>
    <lineage>
        <taxon>Bacteria</taxon>
        <taxon>Pseudomonadati</taxon>
        <taxon>Bacteroidota</taxon>
        <taxon>Cytophagia</taxon>
        <taxon>Cytophagales</taxon>
        <taxon>Flammeovirgaceae</taxon>
        <taxon>Rapidithrix</taxon>
    </lineage>
</organism>
<dbReference type="SUPFAM" id="SSF52540">
    <property type="entry name" value="P-loop containing nucleoside triphosphate hydrolases"/>
    <property type="match status" value="1"/>
</dbReference>
<dbReference type="GO" id="GO:0016887">
    <property type="term" value="F:ATP hydrolysis activity"/>
    <property type="evidence" value="ECO:0007669"/>
    <property type="project" value="InterPro"/>
</dbReference>
<proteinExistence type="predicted"/>
<dbReference type="PROSITE" id="PS50893">
    <property type="entry name" value="ABC_TRANSPORTER_2"/>
    <property type="match status" value="1"/>
</dbReference>
<name>A0AAW9S5M1_9BACT</name>
<dbReference type="SMART" id="SM00382">
    <property type="entry name" value="AAA"/>
    <property type="match status" value="1"/>
</dbReference>
<keyword evidence="2 4" id="KW-0067">ATP-binding</keyword>
<protein>
    <submittedName>
        <fullName evidence="4">ATP-binding cassette domain-containing protein</fullName>
    </submittedName>
</protein>
<comment type="caution">
    <text evidence="4">The sequence shown here is derived from an EMBL/GenBank/DDBJ whole genome shotgun (WGS) entry which is preliminary data.</text>
</comment>
<feature type="domain" description="ABC transporter" evidence="3">
    <location>
        <begin position="2"/>
        <end position="210"/>
    </location>
</feature>
<evidence type="ECO:0000256" key="2">
    <source>
        <dbReference type="ARBA" id="ARBA00022840"/>
    </source>
</evidence>
<evidence type="ECO:0000259" key="3">
    <source>
        <dbReference type="PROSITE" id="PS50893"/>
    </source>
</evidence>